<dbReference type="EMBL" id="LVWD01000015">
    <property type="protein sequence ID" value="OAD41507.1"/>
    <property type="molecule type" value="Genomic_DNA"/>
</dbReference>
<dbReference type="InterPro" id="IPR021390">
    <property type="entry name" value="DUF3025"/>
</dbReference>
<dbReference type="EMBL" id="CP017476">
    <property type="protein sequence ID" value="AOW14940.1"/>
    <property type="molecule type" value="Genomic_DNA"/>
</dbReference>
<organism evidence="1 4">
    <name type="scientific">Hydrogenophaga crassostreae</name>
    <dbReference type="NCBI Taxonomy" id="1763535"/>
    <lineage>
        <taxon>Bacteria</taxon>
        <taxon>Pseudomonadati</taxon>
        <taxon>Pseudomonadota</taxon>
        <taxon>Betaproteobacteria</taxon>
        <taxon>Burkholderiales</taxon>
        <taxon>Comamonadaceae</taxon>
        <taxon>Hydrogenophaga</taxon>
    </lineage>
</organism>
<dbReference type="Proteomes" id="UP000185680">
    <property type="component" value="Chromosome"/>
</dbReference>
<reference evidence="2 3" key="1">
    <citation type="submission" date="2016-02" db="EMBL/GenBank/DDBJ databases">
        <title>Draft genome sequence of Hydrogenophaga sp. LPB0072.</title>
        <authorList>
            <person name="Shin S.-K."/>
            <person name="Yi H."/>
        </authorList>
    </citation>
    <scope>NUCLEOTIDE SEQUENCE [LARGE SCALE GENOMIC DNA]</scope>
    <source>
        <strain evidence="2 3">LPB0072</strain>
    </source>
</reference>
<dbReference type="Proteomes" id="UP000185657">
    <property type="component" value="Unassembled WGS sequence"/>
</dbReference>
<name>A0A167HNT2_9BURK</name>
<sequence>MSPEWHDLHWGAPWFAPVAGAGVRVSGQVSLGASVAQALNMAGIAPLRFVPQSDLPDGTAYEQHIFDTGCVPTRDGLHDFFNGLCWMRFPLTKRQLNLLQAAEIAKAGGVGQLRGPVRDALTLFDENAALFQAPQPLWDALLARDWRRLFVDLRPLWSEARLVLVGHALMEKLVTPYKSITAHVLRAPVPVGLGGDLDAWDAWLAGQLNAEVLATKPFTPLPVLGVPGWWPANEDADFYNDATVFRPVRTQG</sequence>
<gene>
    <name evidence="1" type="ORF">LPB072_21075</name>
    <name evidence="2" type="ORF">LPB72_12745</name>
</gene>
<accession>A0A167HNT2</accession>
<dbReference type="STRING" id="1763535.LPB072_21075"/>
<protein>
    <recommendedName>
        <fullName evidence="5">DUF3025 domain-containing protein</fullName>
    </recommendedName>
</protein>
<evidence type="ECO:0000313" key="2">
    <source>
        <dbReference type="EMBL" id="OAD41507.1"/>
    </source>
</evidence>
<dbReference type="KEGG" id="hyl:LPB072_21075"/>
<dbReference type="Pfam" id="PF11227">
    <property type="entry name" value="DUF3025"/>
    <property type="match status" value="1"/>
</dbReference>
<evidence type="ECO:0000313" key="1">
    <source>
        <dbReference type="EMBL" id="AOW14940.1"/>
    </source>
</evidence>
<evidence type="ECO:0000313" key="4">
    <source>
        <dbReference type="Proteomes" id="UP000185680"/>
    </source>
</evidence>
<dbReference type="OrthoDB" id="5292474at2"/>
<evidence type="ECO:0000313" key="3">
    <source>
        <dbReference type="Proteomes" id="UP000185657"/>
    </source>
</evidence>
<keyword evidence="3" id="KW-1185">Reference proteome</keyword>
<proteinExistence type="predicted"/>
<reference evidence="1" key="2">
    <citation type="submission" date="2016-10" db="EMBL/GenBank/DDBJ databases">
        <title>Hydorgenophaga sp. LPB0072 isolated from gastropod.</title>
        <authorList>
            <person name="Kim E."/>
            <person name="Yi H."/>
        </authorList>
    </citation>
    <scope>NUCLEOTIDE SEQUENCE [LARGE SCALE GENOMIC DNA]</scope>
    <source>
        <strain evidence="1">LPB0072</strain>
    </source>
</reference>
<dbReference type="RefSeq" id="WP_066091230.1">
    <property type="nucleotide sequence ID" value="NZ_CP017476.1"/>
</dbReference>
<evidence type="ECO:0008006" key="5">
    <source>
        <dbReference type="Google" id="ProtNLM"/>
    </source>
</evidence>
<dbReference type="AlphaFoldDB" id="A0A167HNT2"/>